<dbReference type="EMBL" id="FQ790233">
    <property type="protein sequence ID" value="CBZ40675.1"/>
    <property type="molecule type" value="Genomic_DNA"/>
</dbReference>
<dbReference type="AlphaFoldDB" id="F0V1Z4"/>
<sequence length="166" mass="18940">MLLGKGLVFWVPVAATFSGGALLGGGYYFNNNWRETDLEVVTVHSKGFGGNQPKAACLYREIGGKEDIESPWCDDTYFMKTRSRSQANSYFEMWIRGKENEVVKRLREEGILNTGESIKDGEWTTDTQETCRQTEKNNENGEGKITVFCKFEEKNLKLFPPFDKLK</sequence>
<accession>F0V1Z4</accession>
<gene>
    <name evidence="2" type="ORF">MSUIS_05820</name>
</gene>
<proteinExistence type="predicted"/>
<keyword evidence="1" id="KW-1133">Transmembrane helix</keyword>
<evidence type="ECO:0000313" key="2">
    <source>
        <dbReference type="EMBL" id="CBZ40675.1"/>
    </source>
</evidence>
<feature type="transmembrane region" description="Helical" evidence="1">
    <location>
        <begin position="7"/>
        <end position="29"/>
    </location>
</feature>
<dbReference type="KEGG" id="msk:MSUIS_05820"/>
<protein>
    <submittedName>
        <fullName evidence="2">Uncharacterized protein</fullName>
    </submittedName>
</protein>
<reference evidence="2 3" key="1">
    <citation type="journal article" date="2011" name="J. Bacteriol.">
        <title>Complete genome sequence of the hemotrophic Mycoplasma suis strain KI3806.</title>
        <authorList>
            <person name="Oehlerking J."/>
            <person name="Kube M."/>
            <person name="Felder K.M."/>
            <person name="Matter D."/>
            <person name="Wittenbrink M.M."/>
            <person name="Schwarzenbach S."/>
            <person name="Kramer M.M."/>
            <person name="Hoelzle K."/>
            <person name="Hoelzle L.E."/>
        </authorList>
    </citation>
    <scope>NUCLEOTIDE SEQUENCE [LARGE SCALE GENOMIC DNA]</scope>
    <source>
        <strain evidence="3">KI_3806</strain>
    </source>
</reference>
<keyword evidence="1" id="KW-0472">Membrane</keyword>
<evidence type="ECO:0000313" key="3">
    <source>
        <dbReference type="Proteomes" id="UP000008645"/>
    </source>
</evidence>
<organism evidence="2 3">
    <name type="scientific">Mycoplasma suis (strain KI_3806)</name>
    <dbReference type="NCBI Taxonomy" id="708248"/>
    <lineage>
        <taxon>Bacteria</taxon>
        <taxon>Bacillati</taxon>
        <taxon>Mycoplasmatota</taxon>
        <taxon>Mollicutes</taxon>
        <taxon>Mycoplasmataceae</taxon>
        <taxon>Mycoplasma</taxon>
    </lineage>
</organism>
<name>F0V1Z4_MYCS3</name>
<keyword evidence="1" id="KW-0812">Transmembrane</keyword>
<dbReference type="RefSeq" id="WP_013609278.1">
    <property type="nucleotide sequence ID" value="NC_015153.1"/>
</dbReference>
<dbReference type="HOGENOM" id="CLU_1633574_0_0_14"/>
<dbReference type="Proteomes" id="UP000008645">
    <property type="component" value="Chromosome"/>
</dbReference>
<evidence type="ECO:0000256" key="1">
    <source>
        <dbReference type="SAM" id="Phobius"/>
    </source>
</evidence>